<proteinExistence type="predicted"/>
<keyword evidence="2" id="KW-1185">Reference proteome</keyword>
<dbReference type="RefSeq" id="WP_164717127.1">
    <property type="nucleotide sequence ID" value="NZ_JBHSXS010000016.1"/>
</dbReference>
<organism evidence="1 2">
    <name type="scientific">Actinomadura yumaensis</name>
    <dbReference type="NCBI Taxonomy" id="111807"/>
    <lineage>
        <taxon>Bacteria</taxon>
        <taxon>Bacillati</taxon>
        <taxon>Actinomycetota</taxon>
        <taxon>Actinomycetes</taxon>
        <taxon>Streptosporangiales</taxon>
        <taxon>Thermomonosporaceae</taxon>
        <taxon>Actinomadura</taxon>
    </lineage>
</organism>
<sequence length="353" mass="38911">MNSATGSASASWRIHACARNWRQNIAEGFAEWRMNAASPADRHGHRPVHRRTLQGTMMITVIPPARICDSCARLRLIGNPDCDPDNSQDLFDIGFTYYCAAFPDVIPRDIDRGGFDHRLPYPGDRGVRFELAEGKHDSLAGFEEEVPREQRERDVGEGPRTWRREIARLRRRRLAMVEALADAPQLMVPGRADGEPVQWDLEDAVMLAVSTGGPLSLDLTAEDGFSAWLPISMAGLAEKAPEGAALYIDEKGPLVPYIDLHTVDVPLLTAAREHFRGERGLGSLLERFRDAAVYHVAGADRRRRVFSSRLALLTAEGDVPWTTATGHDLMDALPGGRVVVLDPGRSHAVELGG</sequence>
<comment type="caution">
    <text evidence="1">The sequence shown here is derived from an EMBL/GenBank/DDBJ whole genome shotgun (WGS) entry which is preliminary data.</text>
</comment>
<gene>
    <name evidence="1" type="ORF">ACFQKB_24765</name>
</gene>
<accession>A0ABW2CQ14</accession>
<evidence type="ECO:0000313" key="1">
    <source>
        <dbReference type="EMBL" id="MFC6882990.1"/>
    </source>
</evidence>
<reference evidence="2" key="1">
    <citation type="journal article" date="2019" name="Int. J. Syst. Evol. Microbiol.">
        <title>The Global Catalogue of Microorganisms (GCM) 10K type strain sequencing project: providing services to taxonomists for standard genome sequencing and annotation.</title>
        <authorList>
            <consortium name="The Broad Institute Genomics Platform"/>
            <consortium name="The Broad Institute Genome Sequencing Center for Infectious Disease"/>
            <person name="Wu L."/>
            <person name="Ma J."/>
        </authorList>
    </citation>
    <scope>NUCLEOTIDE SEQUENCE [LARGE SCALE GENOMIC DNA]</scope>
    <source>
        <strain evidence="2">JCM 3369</strain>
    </source>
</reference>
<protein>
    <submittedName>
        <fullName evidence="1">SseB family protein</fullName>
    </submittedName>
</protein>
<dbReference type="EMBL" id="JBHSXS010000016">
    <property type="protein sequence ID" value="MFC6882990.1"/>
    <property type="molecule type" value="Genomic_DNA"/>
</dbReference>
<name>A0ABW2CQ14_9ACTN</name>
<evidence type="ECO:0000313" key="2">
    <source>
        <dbReference type="Proteomes" id="UP001596380"/>
    </source>
</evidence>
<dbReference type="Proteomes" id="UP001596380">
    <property type="component" value="Unassembled WGS sequence"/>
</dbReference>